<reference evidence="2" key="1">
    <citation type="submission" date="2023-07" db="EMBL/GenBank/DDBJ databases">
        <authorList>
            <person name="Kim M.K."/>
        </authorList>
    </citation>
    <scope>NUCLEOTIDE SEQUENCE</scope>
    <source>
        <strain evidence="2">M29</strain>
    </source>
</reference>
<evidence type="ECO:0000313" key="3">
    <source>
        <dbReference type="Proteomes" id="UP001167796"/>
    </source>
</evidence>
<dbReference type="SUPFAM" id="SSF47413">
    <property type="entry name" value="lambda repressor-like DNA-binding domains"/>
    <property type="match status" value="1"/>
</dbReference>
<feature type="domain" description="HTH cro/C1-type" evidence="1">
    <location>
        <begin position="64"/>
        <end position="112"/>
    </location>
</feature>
<dbReference type="Pfam" id="PF01381">
    <property type="entry name" value="HTH_3"/>
    <property type="match status" value="1"/>
</dbReference>
<evidence type="ECO:0000259" key="1">
    <source>
        <dbReference type="PROSITE" id="PS50943"/>
    </source>
</evidence>
<sequence>MTIQNDAEYQAGMSRLEALTSDNPTHLAEMEALGNALEAYEDSHGHAPVRPDSLVFRIERYMFEHRLKKQELAQLLGITNSRLSEVLNGKRAVNMDLGRRLYTKLHIPAEFVLMHA</sequence>
<dbReference type="Proteomes" id="UP001167796">
    <property type="component" value="Unassembled WGS sequence"/>
</dbReference>
<accession>A0ABT9AFC5</accession>
<keyword evidence="3" id="KW-1185">Reference proteome</keyword>
<name>A0ABT9AFC5_9BACT</name>
<dbReference type="InterPro" id="IPR010982">
    <property type="entry name" value="Lambda_DNA-bd_dom_sf"/>
</dbReference>
<organism evidence="2 3">
    <name type="scientific">Hymenobacter mellowenesis</name>
    <dbReference type="NCBI Taxonomy" id="3063995"/>
    <lineage>
        <taxon>Bacteria</taxon>
        <taxon>Pseudomonadati</taxon>
        <taxon>Bacteroidota</taxon>
        <taxon>Cytophagia</taxon>
        <taxon>Cytophagales</taxon>
        <taxon>Hymenobacteraceae</taxon>
        <taxon>Hymenobacter</taxon>
    </lineage>
</organism>
<dbReference type="CDD" id="cd00093">
    <property type="entry name" value="HTH_XRE"/>
    <property type="match status" value="1"/>
</dbReference>
<proteinExistence type="predicted"/>
<dbReference type="RefSeq" id="WP_305013233.1">
    <property type="nucleotide sequence ID" value="NZ_JAUQSX010000011.1"/>
</dbReference>
<protein>
    <recommendedName>
        <fullName evidence="1">HTH cro/C1-type domain-containing protein</fullName>
    </recommendedName>
</protein>
<gene>
    <name evidence="2" type="ORF">Q5H92_19505</name>
</gene>
<dbReference type="EMBL" id="JAUQSX010000011">
    <property type="protein sequence ID" value="MDO7848563.1"/>
    <property type="molecule type" value="Genomic_DNA"/>
</dbReference>
<dbReference type="Gene3D" id="1.10.260.40">
    <property type="entry name" value="lambda repressor-like DNA-binding domains"/>
    <property type="match status" value="1"/>
</dbReference>
<dbReference type="PROSITE" id="PS50943">
    <property type="entry name" value="HTH_CROC1"/>
    <property type="match status" value="1"/>
</dbReference>
<evidence type="ECO:0000313" key="2">
    <source>
        <dbReference type="EMBL" id="MDO7848563.1"/>
    </source>
</evidence>
<dbReference type="InterPro" id="IPR001387">
    <property type="entry name" value="Cro/C1-type_HTH"/>
</dbReference>
<comment type="caution">
    <text evidence="2">The sequence shown here is derived from an EMBL/GenBank/DDBJ whole genome shotgun (WGS) entry which is preliminary data.</text>
</comment>